<reference evidence="2 3" key="1">
    <citation type="submission" date="2015-01" db="EMBL/GenBank/DDBJ databases">
        <title>Evolution of Trichinella species and genotypes.</title>
        <authorList>
            <person name="Korhonen P.K."/>
            <person name="Edoardo P."/>
            <person name="Giuseppe L.R."/>
            <person name="Gasser R.B."/>
        </authorList>
    </citation>
    <scope>NUCLEOTIDE SEQUENCE [LARGE SCALE GENOMIC DNA]</scope>
    <source>
        <strain evidence="2">ISS37</strain>
    </source>
</reference>
<evidence type="ECO:0000313" key="3">
    <source>
        <dbReference type="Proteomes" id="UP000054630"/>
    </source>
</evidence>
<sequence length="125" mass="14717">MDSTVEYCQSGCLFDVAQCRCPVIVRHVRLYCVSACIRPLFLLLLLLLLPLLLLLLPPVVGQLWTLWNILMEYKIIKGFLLFIRLNFSKVTVHFQKSLDEKKRKKLPIFFLHLLKKKDQNINFEV</sequence>
<dbReference type="Proteomes" id="UP000054630">
    <property type="component" value="Unassembled WGS sequence"/>
</dbReference>
<accession>A0A0V0RGP0</accession>
<evidence type="ECO:0000256" key="1">
    <source>
        <dbReference type="SAM" id="Phobius"/>
    </source>
</evidence>
<dbReference type="AlphaFoldDB" id="A0A0V0RGP0"/>
<keyword evidence="1" id="KW-0812">Transmembrane</keyword>
<evidence type="ECO:0000313" key="2">
    <source>
        <dbReference type="EMBL" id="KRX13623.1"/>
    </source>
</evidence>
<keyword evidence="3" id="KW-1185">Reference proteome</keyword>
<protein>
    <submittedName>
        <fullName evidence="2">Uncharacterized protein</fullName>
    </submittedName>
</protein>
<organism evidence="2 3">
    <name type="scientific">Trichinella nelsoni</name>
    <dbReference type="NCBI Taxonomy" id="6336"/>
    <lineage>
        <taxon>Eukaryota</taxon>
        <taxon>Metazoa</taxon>
        <taxon>Ecdysozoa</taxon>
        <taxon>Nematoda</taxon>
        <taxon>Enoplea</taxon>
        <taxon>Dorylaimia</taxon>
        <taxon>Trichinellida</taxon>
        <taxon>Trichinellidae</taxon>
        <taxon>Trichinella</taxon>
    </lineage>
</organism>
<name>A0A0V0RGP0_9BILA</name>
<proteinExistence type="predicted"/>
<feature type="transmembrane region" description="Helical" evidence="1">
    <location>
        <begin position="30"/>
        <end position="55"/>
    </location>
</feature>
<keyword evidence="1" id="KW-0472">Membrane</keyword>
<keyword evidence="1" id="KW-1133">Transmembrane helix</keyword>
<comment type="caution">
    <text evidence="2">The sequence shown here is derived from an EMBL/GenBank/DDBJ whole genome shotgun (WGS) entry which is preliminary data.</text>
</comment>
<gene>
    <name evidence="2" type="ORF">T07_14300</name>
</gene>
<dbReference type="EMBL" id="JYDL01000191">
    <property type="protein sequence ID" value="KRX13623.1"/>
    <property type="molecule type" value="Genomic_DNA"/>
</dbReference>
<dbReference type="OrthoDB" id="10549811at2759"/>